<sequence length="74" mass="8587">MFIINNISAIKVMMLEIVKQEKLSYGVNLISGEVERLFVLDHQPNYKFKRCGLAMKEYTDVELTLEILLHVTSK</sequence>
<dbReference type="EMBL" id="JAHXZJ010000001">
    <property type="protein sequence ID" value="KAH0568305.1"/>
    <property type="molecule type" value="Genomic_DNA"/>
</dbReference>
<evidence type="ECO:0000313" key="1">
    <source>
        <dbReference type="EMBL" id="KAH0568305.1"/>
    </source>
</evidence>
<accession>A0AAV7J6A3</accession>
<reference evidence="1 2" key="1">
    <citation type="journal article" date="2021" name="J. Hered.">
        <title>A chromosome-level genome assembly of the parasitoid wasp, Cotesia glomerata (Hymenoptera: Braconidae).</title>
        <authorList>
            <person name="Pinto B.J."/>
            <person name="Weis J.J."/>
            <person name="Gamble T."/>
            <person name="Ode P.J."/>
            <person name="Paul R."/>
            <person name="Zaspel J.M."/>
        </authorList>
    </citation>
    <scope>NUCLEOTIDE SEQUENCE [LARGE SCALE GENOMIC DNA]</scope>
    <source>
        <strain evidence="1">CgM1</strain>
    </source>
</reference>
<proteinExistence type="predicted"/>
<comment type="caution">
    <text evidence="1">The sequence shown here is derived from an EMBL/GenBank/DDBJ whole genome shotgun (WGS) entry which is preliminary data.</text>
</comment>
<dbReference type="Proteomes" id="UP000826195">
    <property type="component" value="Unassembled WGS sequence"/>
</dbReference>
<evidence type="ECO:0000313" key="2">
    <source>
        <dbReference type="Proteomes" id="UP000826195"/>
    </source>
</evidence>
<organism evidence="1 2">
    <name type="scientific">Cotesia glomerata</name>
    <name type="common">Lepidopteran parasitic wasp</name>
    <name type="synonym">Apanteles glomeratus</name>
    <dbReference type="NCBI Taxonomy" id="32391"/>
    <lineage>
        <taxon>Eukaryota</taxon>
        <taxon>Metazoa</taxon>
        <taxon>Ecdysozoa</taxon>
        <taxon>Arthropoda</taxon>
        <taxon>Hexapoda</taxon>
        <taxon>Insecta</taxon>
        <taxon>Pterygota</taxon>
        <taxon>Neoptera</taxon>
        <taxon>Endopterygota</taxon>
        <taxon>Hymenoptera</taxon>
        <taxon>Apocrita</taxon>
        <taxon>Ichneumonoidea</taxon>
        <taxon>Braconidae</taxon>
        <taxon>Microgastrinae</taxon>
        <taxon>Cotesia</taxon>
    </lineage>
</organism>
<name>A0AAV7J6A3_COTGL</name>
<protein>
    <submittedName>
        <fullName evidence="1">Uncharacterized protein</fullName>
    </submittedName>
</protein>
<dbReference type="AlphaFoldDB" id="A0AAV7J6A3"/>
<gene>
    <name evidence="1" type="ORF">KQX54_020276</name>
</gene>
<keyword evidence="2" id="KW-1185">Reference proteome</keyword>